<proteinExistence type="predicted"/>
<keyword evidence="3" id="KW-0812">Transmembrane</keyword>
<evidence type="ECO:0000256" key="2">
    <source>
        <dbReference type="ARBA" id="ARBA00022618"/>
    </source>
</evidence>
<evidence type="ECO:0008006" key="9">
    <source>
        <dbReference type="Google" id="ProtNLM"/>
    </source>
</evidence>
<keyword evidence="5" id="KW-0472">Membrane</keyword>
<evidence type="ECO:0000256" key="3">
    <source>
        <dbReference type="ARBA" id="ARBA00022692"/>
    </source>
</evidence>
<dbReference type="GO" id="GO:0043093">
    <property type="term" value="P:FtsZ-dependent cytokinesis"/>
    <property type="evidence" value="ECO:0007669"/>
    <property type="project" value="TreeGrafter"/>
</dbReference>
<evidence type="ECO:0000256" key="5">
    <source>
        <dbReference type="ARBA" id="ARBA00023136"/>
    </source>
</evidence>
<dbReference type="InterPro" id="IPR023081">
    <property type="entry name" value="Cell_div_FtsB"/>
</dbReference>
<dbReference type="PANTHER" id="PTHR37485">
    <property type="entry name" value="CELL DIVISION PROTEIN FTSB"/>
    <property type="match status" value="1"/>
</dbReference>
<evidence type="ECO:0000313" key="8">
    <source>
        <dbReference type="EMBL" id="VAV82340.1"/>
    </source>
</evidence>
<organism evidence="8">
    <name type="scientific">hydrothermal vent metagenome</name>
    <dbReference type="NCBI Taxonomy" id="652676"/>
    <lineage>
        <taxon>unclassified sequences</taxon>
        <taxon>metagenomes</taxon>
        <taxon>ecological metagenomes</taxon>
    </lineage>
</organism>
<evidence type="ECO:0000256" key="1">
    <source>
        <dbReference type="ARBA" id="ARBA00022475"/>
    </source>
</evidence>
<protein>
    <recommendedName>
        <fullName evidence="9">Cell division protein DivIC (FtsB), stabilizes FtsL against RasP cleavage</fullName>
    </recommendedName>
</protein>
<dbReference type="EMBL" id="UOEA01000014">
    <property type="protein sequence ID" value="VAV82340.1"/>
    <property type="molecule type" value="Genomic_DNA"/>
</dbReference>
<dbReference type="InterPro" id="IPR007060">
    <property type="entry name" value="FtsL/DivIC"/>
</dbReference>
<keyword evidence="4" id="KW-1133">Transmembrane helix</keyword>
<evidence type="ECO:0000256" key="7">
    <source>
        <dbReference type="SAM" id="Coils"/>
    </source>
</evidence>
<dbReference type="GO" id="GO:0030428">
    <property type="term" value="C:cell septum"/>
    <property type="evidence" value="ECO:0007669"/>
    <property type="project" value="TreeGrafter"/>
</dbReference>
<feature type="coiled-coil region" evidence="7">
    <location>
        <begin position="35"/>
        <end position="69"/>
    </location>
</feature>
<keyword evidence="7" id="KW-0175">Coiled coil</keyword>
<evidence type="ECO:0000256" key="4">
    <source>
        <dbReference type="ARBA" id="ARBA00022989"/>
    </source>
</evidence>
<gene>
    <name evidence="8" type="ORF">MNBD_DELTA01-53</name>
</gene>
<dbReference type="PANTHER" id="PTHR37485:SF1">
    <property type="entry name" value="CELL DIVISION PROTEIN FTSB"/>
    <property type="match status" value="1"/>
</dbReference>
<dbReference type="AlphaFoldDB" id="A0A3B0QKH6"/>
<sequence>MGQKKGKKVFLTALLAVIVVISGLAVLGDAGLLDVIRLKKERNEIARRTAELQQDNRRLSREIELLKTDKRYNARVARRELGMIGSNEILYKIEKQPD</sequence>
<name>A0A3B0QKH6_9ZZZZ</name>
<keyword evidence="2" id="KW-0132">Cell division</keyword>
<keyword evidence="1" id="KW-1003">Cell membrane</keyword>
<reference evidence="8" key="1">
    <citation type="submission" date="2018-06" db="EMBL/GenBank/DDBJ databases">
        <authorList>
            <person name="Zhirakovskaya E."/>
        </authorList>
    </citation>
    <scope>NUCLEOTIDE SEQUENCE</scope>
</reference>
<keyword evidence="6" id="KW-0131">Cell cycle</keyword>
<accession>A0A3B0QKH6</accession>
<evidence type="ECO:0000256" key="6">
    <source>
        <dbReference type="ARBA" id="ARBA00023306"/>
    </source>
</evidence>
<dbReference type="Pfam" id="PF04977">
    <property type="entry name" value="DivIC"/>
    <property type="match status" value="1"/>
</dbReference>